<keyword evidence="4" id="KW-1185">Reference proteome</keyword>
<dbReference type="GeneID" id="106478001"/>
<dbReference type="Gene3D" id="3.30.300.30">
    <property type="match status" value="1"/>
</dbReference>
<name>A0ABM1C4F8_LIMPO</name>
<dbReference type="RefSeq" id="XP_013793959.1">
    <property type="nucleotide sequence ID" value="XM_013938505.1"/>
</dbReference>
<feature type="non-terminal residue" evidence="5">
    <location>
        <position position="1"/>
    </location>
</feature>
<dbReference type="Pfam" id="PF00550">
    <property type="entry name" value="PP-binding"/>
    <property type="match status" value="1"/>
</dbReference>
<dbReference type="InterPro" id="IPR036736">
    <property type="entry name" value="ACP-like_sf"/>
</dbReference>
<reference evidence="5" key="1">
    <citation type="submission" date="2025-08" db="UniProtKB">
        <authorList>
            <consortium name="RefSeq"/>
        </authorList>
    </citation>
    <scope>IDENTIFICATION</scope>
    <source>
        <tissue evidence="5">Muscle</tissue>
    </source>
</reference>
<sequence length="554" mass="62492">FPEDEQRLHDQPSLAVIMLTSGSTGEPKGVRLGYRNLNNRFKWQLLNFPMDCNTTCSATKSLTFVDSLTETFPPLMAGKPLVILPNIITQNPKSLLQHLQKHQVTRIVVVPTLLQMILWYLKIEPSFRENSTIKLWVCSGETLTKKLLTEFFLAFPSGKIANFYGSTETTGDVTFALFDGEEQCYHHVEDLVPIGQPLSNTEIYVTNDYLQNVPEGTVGEICVSGLNVAEGYHATKRKDSASFLHNPFSDKYDIVYKTGDLGFVRNNILYYAGRKDMQVKIRGMRVNLEEIRRAIEVIPEIKQVAVCCDNPQDLDPNILAFFTPKQGHDLKTRAVQETLEHVLPNFMIPKIFKVDQMPLLASGNIDQYALKKMINRETKHDGTASLEVDKYVNTNKDIVDIISSILAVDKPMLDINKSFFQNGGTSVTAVETVIKLNEFGYLVDIDDFLTAPSLSSLIQTVAGFQSDESKLTQLKVQNISNVTNFDDVAHVIAESFTKKNPLDLFLKTSVEDHTEFLRLLWKDLVQHELSFVAVNETSHIVGVMINLDFFDEPQ</sequence>
<dbReference type="Gene3D" id="1.10.1200.10">
    <property type="entry name" value="ACP-like"/>
    <property type="match status" value="1"/>
</dbReference>
<evidence type="ECO:0000313" key="5">
    <source>
        <dbReference type="RefSeq" id="XP_013793959.1"/>
    </source>
</evidence>
<dbReference type="InterPro" id="IPR000873">
    <property type="entry name" value="AMP-dep_synth/lig_dom"/>
</dbReference>
<evidence type="ECO:0000256" key="2">
    <source>
        <dbReference type="ARBA" id="ARBA00022553"/>
    </source>
</evidence>
<dbReference type="SUPFAM" id="SSF56801">
    <property type="entry name" value="Acetyl-CoA synthetase-like"/>
    <property type="match status" value="1"/>
</dbReference>
<evidence type="ECO:0000313" key="4">
    <source>
        <dbReference type="Proteomes" id="UP000694941"/>
    </source>
</evidence>
<evidence type="ECO:0000256" key="1">
    <source>
        <dbReference type="ARBA" id="ARBA00022450"/>
    </source>
</evidence>
<dbReference type="PROSITE" id="PS50075">
    <property type="entry name" value="CARRIER"/>
    <property type="match status" value="1"/>
</dbReference>
<keyword evidence="2" id="KW-0597">Phosphoprotein</keyword>
<gene>
    <name evidence="5" type="primary">LOC106478001</name>
</gene>
<protein>
    <submittedName>
        <fullName evidence="5">Uncharacterized protein LOC106478001</fullName>
    </submittedName>
</protein>
<dbReference type="Proteomes" id="UP000694941">
    <property type="component" value="Unplaced"/>
</dbReference>
<dbReference type="PROSITE" id="PS00455">
    <property type="entry name" value="AMP_BINDING"/>
    <property type="match status" value="1"/>
</dbReference>
<dbReference type="PANTHER" id="PTHR44845">
    <property type="entry name" value="CARRIER DOMAIN-CONTAINING PROTEIN"/>
    <property type="match status" value="1"/>
</dbReference>
<organism evidence="4 5">
    <name type="scientific">Limulus polyphemus</name>
    <name type="common">Atlantic horseshoe crab</name>
    <dbReference type="NCBI Taxonomy" id="6850"/>
    <lineage>
        <taxon>Eukaryota</taxon>
        <taxon>Metazoa</taxon>
        <taxon>Ecdysozoa</taxon>
        <taxon>Arthropoda</taxon>
        <taxon>Chelicerata</taxon>
        <taxon>Merostomata</taxon>
        <taxon>Xiphosura</taxon>
        <taxon>Limulidae</taxon>
        <taxon>Limulus</taxon>
    </lineage>
</organism>
<feature type="non-terminal residue" evidence="5">
    <location>
        <position position="554"/>
    </location>
</feature>
<dbReference type="SUPFAM" id="SSF47336">
    <property type="entry name" value="ACP-like"/>
    <property type="match status" value="1"/>
</dbReference>
<feature type="domain" description="Carrier" evidence="3">
    <location>
        <begin position="389"/>
        <end position="465"/>
    </location>
</feature>
<dbReference type="InterPro" id="IPR042099">
    <property type="entry name" value="ANL_N_sf"/>
</dbReference>
<dbReference type="InterPro" id="IPR020845">
    <property type="entry name" value="AMP-binding_CS"/>
</dbReference>
<dbReference type="InterPro" id="IPR009081">
    <property type="entry name" value="PP-bd_ACP"/>
</dbReference>
<evidence type="ECO:0000259" key="3">
    <source>
        <dbReference type="PROSITE" id="PS50075"/>
    </source>
</evidence>
<dbReference type="InterPro" id="IPR045851">
    <property type="entry name" value="AMP-bd_C_sf"/>
</dbReference>
<keyword evidence="1" id="KW-0596">Phosphopantetheine</keyword>
<accession>A0ABM1C4F8</accession>
<dbReference type="Gene3D" id="3.40.630.30">
    <property type="match status" value="1"/>
</dbReference>
<dbReference type="Gene3D" id="3.40.50.12780">
    <property type="entry name" value="N-terminal domain of ligase-like"/>
    <property type="match status" value="1"/>
</dbReference>
<dbReference type="PANTHER" id="PTHR44845:SF6">
    <property type="entry name" value="BETA-ALANINE-ACTIVATING ENZYME"/>
    <property type="match status" value="1"/>
</dbReference>
<dbReference type="Pfam" id="PF00501">
    <property type="entry name" value="AMP-binding"/>
    <property type="match status" value="1"/>
</dbReference>
<proteinExistence type="predicted"/>